<dbReference type="EMBL" id="CP097320">
    <property type="protein sequence ID" value="UQX11748.1"/>
    <property type="molecule type" value="Genomic_DNA"/>
</dbReference>
<dbReference type="InterPro" id="IPR001387">
    <property type="entry name" value="Cro/C1-type_HTH"/>
</dbReference>
<sequence length="100" mass="11368">MTTLDDWLKKRPVNRDAVDAHKARMRGELRAYALRELREAQGLTQTQLAGLLRVSQNRVSAMERGEVGHTQVDTLRRYVDALGGQLRIEVDLGDERIQIA</sequence>
<accession>A0ABY4QPN4</accession>
<keyword evidence="3" id="KW-1185">Reference proteome</keyword>
<name>A0ABY4QPN4_9MYCO</name>
<dbReference type="Pfam" id="PF13560">
    <property type="entry name" value="HTH_31"/>
    <property type="match status" value="1"/>
</dbReference>
<evidence type="ECO:0000313" key="3">
    <source>
        <dbReference type="Proteomes" id="UP001056610"/>
    </source>
</evidence>
<reference evidence="2" key="1">
    <citation type="submission" date="2022-05" db="EMBL/GenBank/DDBJ databases">
        <title>A methanotrophic Mycobacterium dominates a cave microbial ecosystem.</title>
        <authorList>
            <person name="Van Spanning R.J.M."/>
            <person name="Guan Q."/>
            <person name="Melkonian C."/>
            <person name="Gallant J."/>
            <person name="Polerecky L."/>
            <person name="Flot J.-F."/>
            <person name="Brandt B.W."/>
            <person name="Braster M."/>
            <person name="Iturbe Espinoza P."/>
            <person name="Aerts J."/>
            <person name="Meima-Franke M."/>
            <person name="Piersma S.R."/>
            <person name="Bunduc C."/>
            <person name="Ummels R."/>
            <person name="Pain A."/>
            <person name="Fleming E.J."/>
            <person name="van der Wel N."/>
            <person name="Gherman V.D."/>
            <person name="Sarbu S.M."/>
            <person name="Bodelier P.L.E."/>
            <person name="Bitter W."/>
        </authorList>
    </citation>
    <scope>NUCLEOTIDE SEQUENCE</scope>
    <source>
        <strain evidence="2">Sulfur Cave</strain>
    </source>
</reference>
<evidence type="ECO:0000313" key="2">
    <source>
        <dbReference type="EMBL" id="UQX11748.1"/>
    </source>
</evidence>
<dbReference type="RefSeq" id="WP_219069107.1">
    <property type="nucleotide sequence ID" value="NZ_CAJUXY010000049.1"/>
</dbReference>
<gene>
    <name evidence="2" type="ORF">M5I08_04770</name>
</gene>
<dbReference type="PROSITE" id="PS50943">
    <property type="entry name" value="HTH_CROC1"/>
    <property type="match status" value="1"/>
</dbReference>
<dbReference type="CDD" id="cd00093">
    <property type="entry name" value="HTH_XRE"/>
    <property type="match status" value="1"/>
</dbReference>
<organism evidence="2 3">
    <name type="scientific">Candidatus Mycobacterium methanotrophicum</name>
    <dbReference type="NCBI Taxonomy" id="2943498"/>
    <lineage>
        <taxon>Bacteria</taxon>
        <taxon>Bacillati</taxon>
        <taxon>Actinomycetota</taxon>
        <taxon>Actinomycetes</taxon>
        <taxon>Mycobacteriales</taxon>
        <taxon>Mycobacteriaceae</taxon>
        <taxon>Mycobacterium</taxon>
    </lineage>
</organism>
<dbReference type="SMART" id="SM00530">
    <property type="entry name" value="HTH_XRE"/>
    <property type="match status" value="1"/>
</dbReference>
<dbReference type="Proteomes" id="UP001056610">
    <property type="component" value="Chromosome"/>
</dbReference>
<proteinExistence type="predicted"/>
<evidence type="ECO:0000259" key="1">
    <source>
        <dbReference type="PROSITE" id="PS50943"/>
    </source>
</evidence>
<feature type="domain" description="HTH cro/C1-type" evidence="1">
    <location>
        <begin position="34"/>
        <end position="92"/>
    </location>
</feature>
<protein>
    <submittedName>
        <fullName evidence="2">Helix-turn-helix domain-containing protein</fullName>
    </submittedName>
</protein>